<gene>
    <name evidence="2" type="ORF">L207DRAFT_530319</name>
</gene>
<keyword evidence="3" id="KW-1185">Reference proteome</keyword>
<name>A0A2J6RK15_HYAVF</name>
<reference evidence="2 3" key="1">
    <citation type="submission" date="2016-04" db="EMBL/GenBank/DDBJ databases">
        <title>A degradative enzymes factory behind the ericoid mycorrhizal symbiosis.</title>
        <authorList>
            <consortium name="DOE Joint Genome Institute"/>
            <person name="Martino E."/>
            <person name="Morin E."/>
            <person name="Grelet G."/>
            <person name="Kuo A."/>
            <person name="Kohler A."/>
            <person name="Daghino S."/>
            <person name="Barry K."/>
            <person name="Choi C."/>
            <person name="Cichocki N."/>
            <person name="Clum A."/>
            <person name="Copeland A."/>
            <person name="Hainaut M."/>
            <person name="Haridas S."/>
            <person name="Labutti K."/>
            <person name="Lindquist E."/>
            <person name="Lipzen A."/>
            <person name="Khouja H.-R."/>
            <person name="Murat C."/>
            <person name="Ohm R."/>
            <person name="Olson A."/>
            <person name="Spatafora J."/>
            <person name="Veneault-Fourrey C."/>
            <person name="Henrissat B."/>
            <person name="Grigoriev I."/>
            <person name="Martin F."/>
            <person name="Perotto S."/>
        </authorList>
    </citation>
    <scope>NUCLEOTIDE SEQUENCE [LARGE SCALE GENOMIC DNA]</scope>
    <source>
        <strain evidence="2 3">F</strain>
    </source>
</reference>
<evidence type="ECO:0000256" key="1">
    <source>
        <dbReference type="SAM" id="MobiDB-lite"/>
    </source>
</evidence>
<organism evidence="2 3">
    <name type="scientific">Hyaloscypha variabilis (strain UAMH 11265 / GT02V1 / F)</name>
    <name type="common">Meliniomyces variabilis</name>
    <dbReference type="NCBI Taxonomy" id="1149755"/>
    <lineage>
        <taxon>Eukaryota</taxon>
        <taxon>Fungi</taxon>
        <taxon>Dikarya</taxon>
        <taxon>Ascomycota</taxon>
        <taxon>Pezizomycotina</taxon>
        <taxon>Leotiomycetes</taxon>
        <taxon>Helotiales</taxon>
        <taxon>Hyaloscyphaceae</taxon>
        <taxon>Hyaloscypha</taxon>
        <taxon>Hyaloscypha variabilis</taxon>
    </lineage>
</organism>
<accession>A0A2J6RK15</accession>
<feature type="region of interest" description="Disordered" evidence="1">
    <location>
        <begin position="1"/>
        <end position="70"/>
    </location>
</feature>
<dbReference type="OrthoDB" id="5315684at2759"/>
<protein>
    <submittedName>
        <fullName evidence="2">Uncharacterized protein</fullName>
    </submittedName>
</protein>
<evidence type="ECO:0000313" key="2">
    <source>
        <dbReference type="EMBL" id="PMD38852.1"/>
    </source>
</evidence>
<dbReference type="AlphaFoldDB" id="A0A2J6RK15"/>
<dbReference type="Proteomes" id="UP000235786">
    <property type="component" value="Unassembled WGS sequence"/>
</dbReference>
<sequence length="158" mass="17436">MGNYYFDNSDPEDQMDSDENTPKNSRQESSSTTRTPPSSKPQVPPLSLKHQARLTAGAGTPTSLERQAPLPLKNQVIPSMEELSTIALTSRIGEFVQALNEIGTEEEWDRNFMEDHLDAALQEYGLSEGVNVCLGVHHAHDGWRTVFGRNAPNGNSDL</sequence>
<feature type="compositionally biased region" description="Acidic residues" evidence="1">
    <location>
        <begin position="9"/>
        <end position="19"/>
    </location>
</feature>
<evidence type="ECO:0000313" key="3">
    <source>
        <dbReference type="Proteomes" id="UP000235786"/>
    </source>
</evidence>
<dbReference type="EMBL" id="KZ613947">
    <property type="protein sequence ID" value="PMD38852.1"/>
    <property type="molecule type" value="Genomic_DNA"/>
</dbReference>
<proteinExistence type="predicted"/>